<reference evidence="2" key="1">
    <citation type="submission" date="2021-01" db="EMBL/GenBank/DDBJ databases">
        <authorList>
            <consortium name="Genoscope - CEA"/>
            <person name="William W."/>
        </authorList>
    </citation>
    <scope>NUCLEOTIDE SEQUENCE</scope>
</reference>
<dbReference type="AlphaFoldDB" id="A0A8S1R5W7"/>
<keyword evidence="3" id="KW-1185">Reference proteome</keyword>
<feature type="repeat" description="WD" evidence="1">
    <location>
        <begin position="277"/>
        <end position="318"/>
    </location>
</feature>
<sequence>MEQKEDLLALSKLVEQTIYKATIKILKKENVSDCLKYLSDEENLSSCLQTIQKAVPKTNVNKEELAKNKMKIVVKILKQLKDHDIKNKNYCEDLYEEFRKDLMKKIQKIDKIVELLKFLMQLTALDEQFIQCGSNALYLLVQMKNQNTSLIGANFVKCNFSGSEFENVDIGGVNLNGALLLNYKWKGIKIQELNKIDGQNKYVYSVCFSPDGTSSASCSYGNSIRLWDVKTGKSKVKFIYNETVCSLCFSPDGTTLASGSKSIRLWDVKTEQQKAKFDGHSGTVYSVCFSPDGNTLASGSWDNSIRLCNVKTGKQKDKLDGHTRYVYSVCFSPDGTTLISGSYDKFVYGMLKQDNKKPN</sequence>
<dbReference type="PROSITE" id="PS50294">
    <property type="entry name" value="WD_REPEATS_REGION"/>
    <property type="match status" value="3"/>
</dbReference>
<dbReference type="Pfam" id="PF00400">
    <property type="entry name" value="WD40"/>
    <property type="match status" value="4"/>
</dbReference>
<protein>
    <submittedName>
        <fullName evidence="2">Uncharacterized protein</fullName>
    </submittedName>
</protein>
<comment type="caution">
    <text evidence="2">The sequence shown here is derived from an EMBL/GenBank/DDBJ whole genome shotgun (WGS) entry which is preliminary data.</text>
</comment>
<evidence type="ECO:0000313" key="2">
    <source>
        <dbReference type="EMBL" id="CAD8123466.1"/>
    </source>
</evidence>
<dbReference type="PROSITE" id="PS50082">
    <property type="entry name" value="WD_REPEATS_2"/>
    <property type="match status" value="3"/>
</dbReference>
<feature type="repeat" description="WD" evidence="1">
    <location>
        <begin position="319"/>
        <end position="347"/>
    </location>
</feature>
<dbReference type="EMBL" id="CAJJDN010000145">
    <property type="protein sequence ID" value="CAD8123466.1"/>
    <property type="molecule type" value="Genomic_DNA"/>
</dbReference>
<name>A0A8S1R5W7_9CILI</name>
<dbReference type="CDD" id="cd00200">
    <property type="entry name" value="WD40"/>
    <property type="match status" value="1"/>
</dbReference>
<accession>A0A8S1R5W7</accession>
<dbReference type="Proteomes" id="UP000692954">
    <property type="component" value="Unassembled WGS sequence"/>
</dbReference>
<dbReference type="PANTHER" id="PTHR45333:SF1">
    <property type="entry name" value="CHROMOSOME UNDETERMINED SCAFFOLD_625, WHOLE GENOME SHOTGUN SEQUENCE"/>
    <property type="match status" value="1"/>
</dbReference>
<feature type="repeat" description="WD" evidence="1">
    <location>
        <begin position="196"/>
        <end position="237"/>
    </location>
</feature>
<proteinExistence type="predicted"/>
<dbReference type="Pfam" id="PF00805">
    <property type="entry name" value="Pentapeptide"/>
    <property type="match status" value="1"/>
</dbReference>
<organism evidence="2 3">
    <name type="scientific">Paramecium sonneborni</name>
    <dbReference type="NCBI Taxonomy" id="65129"/>
    <lineage>
        <taxon>Eukaryota</taxon>
        <taxon>Sar</taxon>
        <taxon>Alveolata</taxon>
        <taxon>Ciliophora</taxon>
        <taxon>Intramacronucleata</taxon>
        <taxon>Oligohymenophorea</taxon>
        <taxon>Peniculida</taxon>
        <taxon>Parameciidae</taxon>
        <taxon>Paramecium</taxon>
    </lineage>
</organism>
<evidence type="ECO:0000256" key="1">
    <source>
        <dbReference type="PROSITE-ProRule" id="PRU00221"/>
    </source>
</evidence>
<keyword evidence="1" id="KW-0853">WD repeat</keyword>
<evidence type="ECO:0000313" key="3">
    <source>
        <dbReference type="Proteomes" id="UP000692954"/>
    </source>
</evidence>
<dbReference type="OrthoDB" id="538223at2759"/>
<dbReference type="PANTHER" id="PTHR45333">
    <property type="entry name" value="MEMBRANE PROTEIN-RELATED"/>
    <property type="match status" value="1"/>
</dbReference>
<dbReference type="InterPro" id="IPR001680">
    <property type="entry name" value="WD40_rpt"/>
</dbReference>
<dbReference type="SMART" id="SM00320">
    <property type="entry name" value="WD40"/>
    <property type="match status" value="4"/>
</dbReference>
<dbReference type="InterPro" id="IPR001646">
    <property type="entry name" value="5peptide_repeat"/>
</dbReference>
<gene>
    <name evidence="2" type="ORF">PSON_ATCC_30995.1.T1450012</name>
</gene>